<dbReference type="EMBL" id="CVRI01000059">
    <property type="protein sequence ID" value="CRL03716.1"/>
    <property type="molecule type" value="Genomic_DNA"/>
</dbReference>
<dbReference type="Proteomes" id="UP000183832">
    <property type="component" value="Unassembled WGS sequence"/>
</dbReference>
<keyword evidence="2" id="KW-1185">Reference proteome</keyword>
<proteinExistence type="predicted"/>
<gene>
    <name evidence="1" type="ORF">CLUMA_CG016933</name>
</gene>
<evidence type="ECO:0000313" key="1">
    <source>
        <dbReference type="EMBL" id="CRL03716.1"/>
    </source>
</evidence>
<dbReference type="AlphaFoldDB" id="A0A1J1IVW1"/>
<name>A0A1J1IVW1_9DIPT</name>
<reference evidence="1 2" key="1">
    <citation type="submission" date="2015-04" db="EMBL/GenBank/DDBJ databases">
        <authorList>
            <person name="Syromyatnikov M.Y."/>
            <person name="Popov V.N."/>
        </authorList>
    </citation>
    <scope>NUCLEOTIDE SEQUENCE [LARGE SCALE GENOMIC DNA]</scope>
</reference>
<accession>A0A1J1IVW1</accession>
<protein>
    <submittedName>
        <fullName evidence="1">CLUMA_CG016933, isoform A</fullName>
    </submittedName>
</protein>
<organism evidence="1 2">
    <name type="scientific">Clunio marinus</name>
    <dbReference type="NCBI Taxonomy" id="568069"/>
    <lineage>
        <taxon>Eukaryota</taxon>
        <taxon>Metazoa</taxon>
        <taxon>Ecdysozoa</taxon>
        <taxon>Arthropoda</taxon>
        <taxon>Hexapoda</taxon>
        <taxon>Insecta</taxon>
        <taxon>Pterygota</taxon>
        <taxon>Neoptera</taxon>
        <taxon>Endopterygota</taxon>
        <taxon>Diptera</taxon>
        <taxon>Nematocera</taxon>
        <taxon>Chironomoidea</taxon>
        <taxon>Chironomidae</taxon>
        <taxon>Clunio</taxon>
    </lineage>
</organism>
<evidence type="ECO:0000313" key="2">
    <source>
        <dbReference type="Proteomes" id="UP000183832"/>
    </source>
</evidence>
<sequence length="61" mass="6975">MLNKATIKSSPFCFTFPKKLQNNYKRKNSGKVKSEEKVVRITAIVITEGDDCLPMNLSQQR</sequence>